<dbReference type="AlphaFoldDB" id="A0A1G8W1Z2"/>
<gene>
    <name evidence="2" type="ORF">SAMN05216226_10826</name>
</gene>
<accession>A0A1G8W1Z2</accession>
<dbReference type="RefSeq" id="WP_092702240.1">
    <property type="nucleotide sequence ID" value="NZ_FNFC01000008.1"/>
</dbReference>
<dbReference type="STRING" id="890420.SAMN05216226_10826"/>
<sequence>MVENTITDGKRIGQFLASELTGLDGDLLSRVDVADADPDAEPSPAGTEAYTVTLDGEAVAVAVLLPEAVELRRTEGTWEQPTAGRGIGVREQTLTIESVAAVKQAVDCLAATVASTRGEPS</sequence>
<name>A0A1G8W1Z2_9EURY</name>
<organism evidence="2 3">
    <name type="scientific">Halovenus aranensis</name>
    <dbReference type="NCBI Taxonomy" id="890420"/>
    <lineage>
        <taxon>Archaea</taxon>
        <taxon>Methanobacteriati</taxon>
        <taxon>Methanobacteriota</taxon>
        <taxon>Stenosarchaea group</taxon>
        <taxon>Halobacteria</taxon>
        <taxon>Halobacteriales</taxon>
        <taxon>Haloarculaceae</taxon>
        <taxon>Halovenus</taxon>
    </lineage>
</organism>
<dbReference type="Proteomes" id="UP000198856">
    <property type="component" value="Unassembled WGS sequence"/>
</dbReference>
<protein>
    <recommendedName>
        <fullName evidence="1">DUF7993 domain-containing protein</fullName>
    </recommendedName>
</protein>
<dbReference type="Pfam" id="PF25956">
    <property type="entry name" value="DUF7993"/>
    <property type="match status" value="1"/>
</dbReference>
<evidence type="ECO:0000313" key="2">
    <source>
        <dbReference type="EMBL" id="SDJ72269.1"/>
    </source>
</evidence>
<proteinExistence type="predicted"/>
<dbReference type="OrthoDB" id="242585at2157"/>
<keyword evidence="3" id="KW-1185">Reference proteome</keyword>
<dbReference type="EMBL" id="FNFC01000008">
    <property type="protein sequence ID" value="SDJ72269.1"/>
    <property type="molecule type" value="Genomic_DNA"/>
</dbReference>
<feature type="domain" description="DUF7993" evidence="1">
    <location>
        <begin position="1"/>
        <end position="117"/>
    </location>
</feature>
<dbReference type="InterPro" id="IPR058306">
    <property type="entry name" value="DUF7993"/>
</dbReference>
<reference evidence="2 3" key="1">
    <citation type="submission" date="2016-10" db="EMBL/GenBank/DDBJ databases">
        <authorList>
            <person name="de Groot N.N."/>
        </authorList>
    </citation>
    <scope>NUCLEOTIDE SEQUENCE [LARGE SCALE GENOMIC DNA]</scope>
    <source>
        <strain evidence="2 3">IBRC-M10015</strain>
    </source>
</reference>
<evidence type="ECO:0000313" key="3">
    <source>
        <dbReference type="Proteomes" id="UP000198856"/>
    </source>
</evidence>
<evidence type="ECO:0000259" key="1">
    <source>
        <dbReference type="Pfam" id="PF25956"/>
    </source>
</evidence>